<feature type="compositionally biased region" description="Polar residues" evidence="1">
    <location>
        <begin position="289"/>
        <end position="300"/>
    </location>
</feature>
<dbReference type="EMBL" id="RWJN01000361">
    <property type="protein sequence ID" value="TCD62557.1"/>
    <property type="molecule type" value="Genomic_DNA"/>
</dbReference>
<evidence type="ECO:0000256" key="1">
    <source>
        <dbReference type="SAM" id="MobiDB-lite"/>
    </source>
</evidence>
<dbReference type="AlphaFoldDB" id="A0A4V2MVH7"/>
<dbReference type="Proteomes" id="UP000292702">
    <property type="component" value="Unassembled WGS sequence"/>
</dbReference>
<feature type="compositionally biased region" description="Low complexity" evidence="1">
    <location>
        <begin position="132"/>
        <end position="144"/>
    </location>
</feature>
<evidence type="ECO:0000259" key="2">
    <source>
        <dbReference type="PROSITE" id="PS50097"/>
    </source>
</evidence>
<feature type="compositionally biased region" description="Polar residues" evidence="1">
    <location>
        <begin position="219"/>
        <end position="244"/>
    </location>
</feature>
<feature type="domain" description="BTB" evidence="2">
    <location>
        <begin position="326"/>
        <end position="403"/>
    </location>
</feature>
<sequence length="706" mass="77785">MLDQLNESSDEEELPENLSVFIPPKATPKFKVKSEPKPAEIPAQRESERDPGTPISISSDEDEEMVDEDEQLDTEKQGRGAEGSGGEAEEENEEEEGSELTPSKKRSRGSAPSDEDMVSSPPRPTRKSLNVQPSASQPAASSKVSKVKSKSAAGALPPASQPAPVTSHKPKPKAPPLSQSCPASEQEKKKRKLDILPLGSTSTSTSKSKAGSKDASGSRTSISKSAPSSRHPTSSQQTKDSTAAAQVEAMLTSSQERPSDDADQSDPEEMQPPKKRVKTVPSAPLLSQAAHSLSRTASQAPPSDSLSDPLPKARGKKHPKWWLLDGSIVIQVQRSLFRLHRSRLVNNSIFFSALLGDQKTYPDGITKLYEKAQLLADMDGHPAYKITDASVTVEDFEAVVEFLEDPYGYMDSPPPFPVLAGILRGSRALDFTRFDDFATRKLRQMWPHDLDDLDETAQDYACETVVLARRWNMPELLKRAFYELVRSQELGQILDESDEEEDGQDAGRYEDDINSLISRADLVRLIKARENLHLEWYLIADAPPSSEAYPCPLAAGGGDDKADAEADEASDEGEVEGANEGAGADGEGDEEEGKDNDDDEEDDDDSDSVFENTEETPAAACLSAREDFQFIWKQKVKDSGVYEDFMYDPICGLDKLVEMDWEHLGFCKGCVKSWQNAWIKKEDKLWENMELWLKLPKIPESPKKKP</sequence>
<feature type="compositionally biased region" description="Acidic residues" evidence="1">
    <location>
        <begin position="87"/>
        <end position="98"/>
    </location>
</feature>
<comment type="caution">
    <text evidence="3">The sequence shown here is derived from an EMBL/GenBank/DDBJ whole genome shotgun (WGS) entry which is preliminary data.</text>
</comment>
<feature type="region of interest" description="Disordered" evidence="1">
    <location>
        <begin position="1"/>
        <end position="312"/>
    </location>
</feature>
<gene>
    <name evidence="3" type="ORF">EIP91_006735</name>
</gene>
<proteinExistence type="predicted"/>
<feature type="compositionally biased region" description="Basic and acidic residues" evidence="1">
    <location>
        <begin position="32"/>
        <end position="51"/>
    </location>
</feature>
<feature type="compositionally biased region" description="Low complexity" evidence="1">
    <location>
        <begin position="199"/>
        <end position="218"/>
    </location>
</feature>
<organism evidence="3 4">
    <name type="scientific">Steccherinum ochraceum</name>
    <dbReference type="NCBI Taxonomy" id="92696"/>
    <lineage>
        <taxon>Eukaryota</taxon>
        <taxon>Fungi</taxon>
        <taxon>Dikarya</taxon>
        <taxon>Basidiomycota</taxon>
        <taxon>Agaricomycotina</taxon>
        <taxon>Agaricomycetes</taxon>
        <taxon>Polyporales</taxon>
        <taxon>Steccherinaceae</taxon>
        <taxon>Steccherinum</taxon>
    </lineage>
</organism>
<reference evidence="3 4" key="1">
    <citation type="submission" date="2018-11" db="EMBL/GenBank/DDBJ databases">
        <title>Genome assembly of Steccherinum ochraceum LE-BIN_3174, the white-rot fungus of the Steccherinaceae family (The Residual Polyporoid clade, Polyporales, Basidiomycota).</title>
        <authorList>
            <person name="Fedorova T.V."/>
            <person name="Glazunova O.A."/>
            <person name="Landesman E.O."/>
            <person name="Moiseenko K.V."/>
            <person name="Psurtseva N.V."/>
            <person name="Savinova O.S."/>
            <person name="Shakhova N.V."/>
            <person name="Tyazhelova T.V."/>
            <person name="Vasina D.V."/>
        </authorList>
    </citation>
    <scope>NUCLEOTIDE SEQUENCE [LARGE SCALE GENOMIC DNA]</scope>
    <source>
        <strain evidence="3 4">LE-BIN_3174</strain>
    </source>
</reference>
<feature type="compositionally biased region" description="Low complexity" evidence="1">
    <location>
        <begin position="301"/>
        <end position="310"/>
    </location>
</feature>
<evidence type="ECO:0000313" key="4">
    <source>
        <dbReference type="Proteomes" id="UP000292702"/>
    </source>
</evidence>
<dbReference type="OrthoDB" id="2746456at2759"/>
<keyword evidence="4" id="KW-1185">Reference proteome</keyword>
<accession>A0A4V2MVH7</accession>
<evidence type="ECO:0000313" key="3">
    <source>
        <dbReference type="EMBL" id="TCD62557.1"/>
    </source>
</evidence>
<feature type="compositionally biased region" description="Acidic residues" evidence="1">
    <location>
        <begin position="586"/>
        <end position="614"/>
    </location>
</feature>
<name>A0A4V2MVH7_9APHY</name>
<dbReference type="InterPro" id="IPR000210">
    <property type="entry name" value="BTB/POZ_dom"/>
</dbReference>
<dbReference type="PROSITE" id="PS50097">
    <property type="entry name" value="BTB"/>
    <property type="match status" value="1"/>
</dbReference>
<feature type="region of interest" description="Disordered" evidence="1">
    <location>
        <begin position="550"/>
        <end position="616"/>
    </location>
</feature>
<feature type="compositionally biased region" description="Acidic residues" evidence="1">
    <location>
        <begin position="59"/>
        <end position="72"/>
    </location>
</feature>
<feature type="compositionally biased region" description="Acidic residues" evidence="1">
    <location>
        <begin position="565"/>
        <end position="577"/>
    </location>
</feature>
<protein>
    <recommendedName>
        <fullName evidence="2">BTB domain-containing protein</fullName>
    </recommendedName>
</protein>